<reference evidence="1 2" key="1">
    <citation type="journal article" date="2019" name="Sci. Rep.">
        <title>Orb-weaving spider Araneus ventricosus genome elucidates the spidroin gene catalogue.</title>
        <authorList>
            <person name="Kono N."/>
            <person name="Nakamura H."/>
            <person name="Ohtoshi R."/>
            <person name="Moran D.A.P."/>
            <person name="Shinohara A."/>
            <person name="Yoshida Y."/>
            <person name="Fujiwara M."/>
            <person name="Mori M."/>
            <person name="Tomita M."/>
            <person name="Arakawa K."/>
        </authorList>
    </citation>
    <scope>NUCLEOTIDE SEQUENCE [LARGE SCALE GENOMIC DNA]</scope>
</reference>
<proteinExistence type="predicted"/>
<organism evidence="1 2">
    <name type="scientific">Araneus ventricosus</name>
    <name type="common">Orbweaver spider</name>
    <name type="synonym">Epeira ventricosa</name>
    <dbReference type="NCBI Taxonomy" id="182803"/>
    <lineage>
        <taxon>Eukaryota</taxon>
        <taxon>Metazoa</taxon>
        <taxon>Ecdysozoa</taxon>
        <taxon>Arthropoda</taxon>
        <taxon>Chelicerata</taxon>
        <taxon>Arachnida</taxon>
        <taxon>Araneae</taxon>
        <taxon>Araneomorphae</taxon>
        <taxon>Entelegynae</taxon>
        <taxon>Araneoidea</taxon>
        <taxon>Araneidae</taxon>
        <taxon>Araneus</taxon>
    </lineage>
</organism>
<dbReference type="EMBL" id="BGPR01005951">
    <property type="protein sequence ID" value="GBN14810.1"/>
    <property type="molecule type" value="Genomic_DNA"/>
</dbReference>
<dbReference type="Proteomes" id="UP000499080">
    <property type="component" value="Unassembled WGS sequence"/>
</dbReference>
<comment type="caution">
    <text evidence="1">The sequence shown here is derived from an EMBL/GenBank/DDBJ whole genome shotgun (WGS) entry which is preliminary data.</text>
</comment>
<dbReference type="AlphaFoldDB" id="A0A4Y2LL06"/>
<evidence type="ECO:0000313" key="1">
    <source>
        <dbReference type="EMBL" id="GBN14810.1"/>
    </source>
</evidence>
<accession>A0A4Y2LL06</accession>
<protein>
    <submittedName>
        <fullName evidence="1">Uncharacterized protein</fullName>
    </submittedName>
</protein>
<keyword evidence="2" id="KW-1185">Reference proteome</keyword>
<sequence>MHNIVVERHGCALLFSFFLHVPFQCSNYTRPLEIAKDRSLDHSIDLKVKCFGMYPQLGTHKCLGWLGAQYGPVPRGGLICAPIEANAKAESYSRIRCR</sequence>
<evidence type="ECO:0000313" key="2">
    <source>
        <dbReference type="Proteomes" id="UP000499080"/>
    </source>
</evidence>
<name>A0A4Y2LL06_ARAVE</name>
<gene>
    <name evidence="1" type="ORF">AVEN_115743_1</name>
</gene>